<evidence type="ECO:0008006" key="4">
    <source>
        <dbReference type="Google" id="ProtNLM"/>
    </source>
</evidence>
<name>A0A1D9QLF1_SCLS1</name>
<feature type="transmembrane region" description="Helical" evidence="1">
    <location>
        <begin position="12"/>
        <end position="34"/>
    </location>
</feature>
<dbReference type="EMBL" id="CP017828">
    <property type="protein sequence ID" value="APA15760.1"/>
    <property type="molecule type" value="Genomic_DNA"/>
</dbReference>
<dbReference type="Proteomes" id="UP000177798">
    <property type="component" value="Chromosome 15"/>
</dbReference>
<evidence type="ECO:0000256" key="1">
    <source>
        <dbReference type="SAM" id="Phobius"/>
    </source>
</evidence>
<dbReference type="AlphaFoldDB" id="A0A1D9QLF1"/>
<sequence>MRAKYGIQDCNFYNFDETGFIIGIIVACMVVINIERNSRSKAIQSGNREWATAIICGNEEGETIPPFLIVQGQVYLSNWYTETDLPADWAIKPISNE</sequence>
<dbReference type="VEuPathDB" id="FungiDB:sscle_15g105300"/>
<evidence type="ECO:0000313" key="2">
    <source>
        <dbReference type="EMBL" id="APA15760.1"/>
    </source>
</evidence>
<keyword evidence="1" id="KW-0472">Membrane</keyword>
<dbReference type="OrthoDB" id="5231586at2759"/>
<keyword evidence="1" id="KW-0812">Transmembrane</keyword>
<reference evidence="3" key="1">
    <citation type="journal article" date="2017" name="Genome Biol. Evol.">
        <title>The complete genome sequence of the phytopathogenic fungus Sclerotinia sclerotiorum reveals insights into the genome architecture of broad host range pathogens.</title>
        <authorList>
            <person name="Derbyshire M."/>
            <person name="Denton-Giles M."/>
            <person name="Hegedus D."/>
            <person name="Seifbarghy S."/>
            <person name="Rollins J."/>
            <person name="van Kan J."/>
            <person name="Seidl M.F."/>
            <person name="Faino L."/>
            <person name="Mbengue M."/>
            <person name="Navaud O."/>
            <person name="Raffaele S."/>
            <person name="Hammond-Kosack K."/>
            <person name="Heard S."/>
            <person name="Oliver R."/>
        </authorList>
    </citation>
    <scope>NUCLEOTIDE SEQUENCE [LARGE SCALE GENOMIC DNA]</scope>
    <source>
        <strain evidence="3">ATCC 18683 / 1980 / Ss-1</strain>
    </source>
</reference>
<organism evidence="2 3">
    <name type="scientific">Sclerotinia sclerotiorum (strain ATCC 18683 / 1980 / Ss-1)</name>
    <name type="common">White mold</name>
    <name type="synonym">Whetzelinia sclerotiorum</name>
    <dbReference type="NCBI Taxonomy" id="665079"/>
    <lineage>
        <taxon>Eukaryota</taxon>
        <taxon>Fungi</taxon>
        <taxon>Dikarya</taxon>
        <taxon>Ascomycota</taxon>
        <taxon>Pezizomycotina</taxon>
        <taxon>Leotiomycetes</taxon>
        <taxon>Helotiales</taxon>
        <taxon>Sclerotiniaceae</taxon>
        <taxon>Sclerotinia</taxon>
    </lineage>
</organism>
<evidence type="ECO:0000313" key="3">
    <source>
        <dbReference type="Proteomes" id="UP000177798"/>
    </source>
</evidence>
<dbReference type="RefSeq" id="XP_001589678.1">
    <property type="nucleotide sequence ID" value="XM_001589628.1"/>
</dbReference>
<protein>
    <recommendedName>
        <fullName evidence="4">DDE-1 domain-containing protein</fullName>
    </recommendedName>
</protein>
<dbReference type="KEGG" id="ssl:SS1G_09400"/>
<proteinExistence type="predicted"/>
<keyword evidence="1" id="KW-1133">Transmembrane helix</keyword>
<gene>
    <name evidence="2" type="ORF">sscle_15g105300</name>
</gene>
<accession>A0A1D9QLF1</accession>
<dbReference type="PROSITE" id="PS51257">
    <property type="entry name" value="PROKAR_LIPOPROTEIN"/>
    <property type="match status" value="1"/>
</dbReference>